<dbReference type="GO" id="GO:0016301">
    <property type="term" value="F:kinase activity"/>
    <property type="evidence" value="ECO:0007669"/>
    <property type="project" value="UniProtKB-KW"/>
</dbReference>
<gene>
    <name evidence="2" type="ORF">I79_011473</name>
</gene>
<name>G3HL88_CRIGR</name>
<dbReference type="EMBL" id="JH000480">
    <property type="protein sequence ID" value="EGV93472.1"/>
    <property type="molecule type" value="Genomic_DNA"/>
</dbReference>
<accession>G3HL88</accession>
<feature type="region of interest" description="Disordered" evidence="1">
    <location>
        <begin position="31"/>
        <end position="75"/>
    </location>
</feature>
<proteinExistence type="predicted"/>
<dbReference type="Proteomes" id="UP000001075">
    <property type="component" value="Unassembled WGS sequence"/>
</dbReference>
<organism evidence="2 3">
    <name type="scientific">Cricetulus griseus</name>
    <name type="common">Chinese hamster</name>
    <name type="synonym">Cricetulus barabensis griseus</name>
    <dbReference type="NCBI Taxonomy" id="10029"/>
    <lineage>
        <taxon>Eukaryota</taxon>
        <taxon>Metazoa</taxon>
        <taxon>Chordata</taxon>
        <taxon>Craniata</taxon>
        <taxon>Vertebrata</taxon>
        <taxon>Euteleostomi</taxon>
        <taxon>Mammalia</taxon>
        <taxon>Eutheria</taxon>
        <taxon>Euarchontoglires</taxon>
        <taxon>Glires</taxon>
        <taxon>Rodentia</taxon>
        <taxon>Myomorpha</taxon>
        <taxon>Muroidea</taxon>
        <taxon>Cricetidae</taxon>
        <taxon>Cricetinae</taxon>
        <taxon>Cricetulus</taxon>
    </lineage>
</organism>
<evidence type="ECO:0000256" key="1">
    <source>
        <dbReference type="SAM" id="MobiDB-lite"/>
    </source>
</evidence>
<evidence type="ECO:0000313" key="2">
    <source>
        <dbReference type="EMBL" id="EGV93472.1"/>
    </source>
</evidence>
<reference evidence="3" key="1">
    <citation type="journal article" date="2011" name="Nat. Biotechnol.">
        <title>The genomic sequence of the Chinese hamster ovary (CHO)-K1 cell line.</title>
        <authorList>
            <person name="Xu X."/>
            <person name="Nagarajan H."/>
            <person name="Lewis N.E."/>
            <person name="Pan S."/>
            <person name="Cai Z."/>
            <person name="Liu X."/>
            <person name="Chen W."/>
            <person name="Xie M."/>
            <person name="Wang W."/>
            <person name="Hammond S."/>
            <person name="Andersen M.R."/>
            <person name="Neff N."/>
            <person name="Passarelli B."/>
            <person name="Koh W."/>
            <person name="Fan H.C."/>
            <person name="Wang J."/>
            <person name="Gui Y."/>
            <person name="Lee K.H."/>
            <person name="Betenbaugh M.J."/>
            <person name="Quake S.R."/>
            <person name="Famili I."/>
            <person name="Palsson B.O."/>
            <person name="Wang J."/>
        </authorList>
    </citation>
    <scope>NUCLEOTIDE SEQUENCE [LARGE SCALE GENOMIC DNA]</scope>
    <source>
        <strain evidence="3">CHO K1 cell line</strain>
    </source>
</reference>
<protein>
    <submittedName>
        <fullName evidence="2">Serine/threonine-protein kinase PFTAIRE-1</fullName>
    </submittedName>
</protein>
<sequence>MCDLIEPQPTEKVGRMKKLRRTLSESFSRIATQLPLQGELRTGDGEDVAGDPREGMGQREGHSSPPDLGFIRGRPKPLIWVPPPRHQCLWRPQWIPRGDTWSSPPSGFCGHPALKKDDTTFDEVG</sequence>
<feature type="region of interest" description="Disordered" evidence="1">
    <location>
        <begin position="106"/>
        <end position="125"/>
    </location>
</feature>
<feature type="compositionally biased region" description="Basic and acidic residues" evidence="1">
    <location>
        <begin position="50"/>
        <end position="62"/>
    </location>
</feature>
<dbReference type="STRING" id="10029.G3HL88"/>
<evidence type="ECO:0000313" key="3">
    <source>
        <dbReference type="Proteomes" id="UP000001075"/>
    </source>
</evidence>
<dbReference type="InParanoid" id="G3HL88"/>
<dbReference type="AlphaFoldDB" id="G3HL88"/>
<keyword evidence="2" id="KW-0808">Transferase</keyword>
<keyword evidence="2" id="KW-0418">Kinase</keyword>